<dbReference type="EMBL" id="JACVVK020000132">
    <property type="protein sequence ID" value="KAK7489968.1"/>
    <property type="molecule type" value="Genomic_DNA"/>
</dbReference>
<evidence type="ECO:0008006" key="3">
    <source>
        <dbReference type="Google" id="ProtNLM"/>
    </source>
</evidence>
<gene>
    <name evidence="1" type="ORF">BaRGS_00018833</name>
</gene>
<protein>
    <recommendedName>
        <fullName evidence="3">Secreted protein</fullName>
    </recommendedName>
</protein>
<keyword evidence="2" id="KW-1185">Reference proteome</keyword>
<reference evidence="1 2" key="1">
    <citation type="journal article" date="2023" name="Sci. Data">
        <title>Genome assembly of the Korean intertidal mud-creeper Batillaria attramentaria.</title>
        <authorList>
            <person name="Patra A.K."/>
            <person name="Ho P.T."/>
            <person name="Jun S."/>
            <person name="Lee S.J."/>
            <person name="Kim Y."/>
            <person name="Won Y.J."/>
        </authorList>
    </citation>
    <scope>NUCLEOTIDE SEQUENCE [LARGE SCALE GENOMIC DNA]</scope>
    <source>
        <strain evidence="1">Wonlab-2016</strain>
    </source>
</reference>
<dbReference type="Proteomes" id="UP001519460">
    <property type="component" value="Unassembled WGS sequence"/>
</dbReference>
<name>A0ABD0KRS0_9CAEN</name>
<accession>A0ABD0KRS0</accession>
<dbReference type="PROSITE" id="PS51257">
    <property type="entry name" value="PROKAR_LIPOPROTEIN"/>
    <property type="match status" value="1"/>
</dbReference>
<organism evidence="1 2">
    <name type="scientific">Batillaria attramentaria</name>
    <dbReference type="NCBI Taxonomy" id="370345"/>
    <lineage>
        <taxon>Eukaryota</taxon>
        <taxon>Metazoa</taxon>
        <taxon>Spiralia</taxon>
        <taxon>Lophotrochozoa</taxon>
        <taxon>Mollusca</taxon>
        <taxon>Gastropoda</taxon>
        <taxon>Caenogastropoda</taxon>
        <taxon>Sorbeoconcha</taxon>
        <taxon>Cerithioidea</taxon>
        <taxon>Batillariidae</taxon>
        <taxon>Batillaria</taxon>
    </lineage>
</organism>
<dbReference type="AlphaFoldDB" id="A0ABD0KRS0"/>
<evidence type="ECO:0000313" key="2">
    <source>
        <dbReference type="Proteomes" id="UP001519460"/>
    </source>
</evidence>
<comment type="caution">
    <text evidence="1">The sequence shown here is derived from an EMBL/GenBank/DDBJ whole genome shotgun (WGS) entry which is preliminary data.</text>
</comment>
<evidence type="ECO:0000313" key="1">
    <source>
        <dbReference type="EMBL" id="KAK7489968.1"/>
    </source>
</evidence>
<sequence>MHMVLRVAPAPVWFPTVSEAASCTTVWFSLGCTWQAATALSGFHWALRSRLLPRCLVFTGLYVAGWLKPIVFGFTRDKKYDNNLCFLDLSDCCISFRHCDQDWKERNAKQTERLIWGEKNPSCLREDFQTTCIFRSFRVSRFILIFKTVL</sequence>
<proteinExistence type="predicted"/>